<reference evidence="2" key="1">
    <citation type="submission" date="2022-08" db="EMBL/GenBank/DDBJ databases">
        <title>Novel sulfate-reducing endosymbionts in the free-living metamonad Anaeramoeba.</title>
        <authorList>
            <person name="Jerlstrom-Hultqvist J."/>
            <person name="Cepicka I."/>
            <person name="Gallot-Lavallee L."/>
            <person name="Salas-Leiva D."/>
            <person name="Curtis B.A."/>
            <person name="Zahonova K."/>
            <person name="Pipaliya S."/>
            <person name="Dacks J."/>
            <person name="Roger A.J."/>
        </authorList>
    </citation>
    <scope>NUCLEOTIDE SEQUENCE</scope>
    <source>
        <strain evidence="2">Schooner1</strain>
    </source>
</reference>
<name>A0ABQ8Z9N1_9EUKA</name>
<organism evidence="2 3">
    <name type="scientific">Anaeramoeba flamelloides</name>
    <dbReference type="NCBI Taxonomy" id="1746091"/>
    <lineage>
        <taxon>Eukaryota</taxon>
        <taxon>Metamonada</taxon>
        <taxon>Anaeramoebidae</taxon>
        <taxon>Anaeramoeba</taxon>
    </lineage>
</organism>
<sequence length="482" mass="57141">MNKRLTKRYPSPNIPETIQVSPQIAIQEFFENQTPIKPPKLLDINDVSPDPEGIIELAENGSWEKVAKLSRILSLKNKDSPVNFLKYKLCQLQALKKSNNKQKINAILEKIGNLDRPKYRYEYYPKTYPNKKGSMVPFSLRVFSSENYHSIGKTQETISQLYLLHSKCVREIELCRTFIKNFSKKNKKKEEQEEEEEEEDQENENENETQKQKEKEKQTEKEKEKMGETLDIINSYEKQFSENYSPIVKSSQYHFQKKINSKTIRLIFDGYDIDIFEFETIEEAAKMEKILKIRGQWMLFSLTNYHLIEGNVELVSRHLTEIYEQFPKDPVIISMIGRVHLRIGDLVTSNKMFRKVEELTSKNSFYSKLNSAYSKIHEHEYKGAFSIFKELYEKDPNDHLIINNYSIILLYQANVEKAIQILEDFIRRNPRKNLSNVIARNLCIFYRLSFKNFQYKILVLENISKIYHPSNFDYTIFNEFLK</sequence>
<evidence type="ECO:0000313" key="3">
    <source>
        <dbReference type="Proteomes" id="UP001150062"/>
    </source>
</evidence>
<dbReference type="PANTHER" id="PTHR21581">
    <property type="entry name" value="D-ALANYL-D-ALANINE CARBOXYPEPTIDASE"/>
    <property type="match status" value="1"/>
</dbReference>
<dbReference type="Gene3D" id="1.25.40.10">
    <property type="entry name" value="Tetratricopeptide repeat domain"/>
    <property type="match status" value="1"/>
</dbReference>
<comment type="caution">
    <text evidence="2">The sequence shown here is derived from an EMBL/GenBank/DDBJ whole genome shotgun (WGS) entry which is preliminary data.</text>
</comment>
<gene>
    <name evidence="2" type="ORF">M0813_13008</name>
</gene>
<keyword evidence="3" id="KW-1185">Reference proteome</keyword>
<proteinExistence type="predicted"/>
<accession>A0ABQ8Z9N1</accession>
<evidence type="ECO:0000256" key="1">
    <source>
        <dbReference type="SAM" id="MobiDB-lite"/>
    </source>
</evidence>
<dbReference type="EMBL" id="JAOAOG010000028">
    <property type="protein sequence ID" value="KAJ6253595.1"/>
    <property type="molecule type" value="Genomic_DNA"/>
</dbReference>
<evidence type="ECO:0000313" key="2">
    <source>
        <dbReference type="EMBL" id="KAJ6253595.1"/>
    </source>
</evidence>
<dbReference type="SUPFAM" id="SSF48452">
    <property type="entry name" value="TPR-like"/>
    <property type="match status" value="1"/>
</dbReference>
<protein>
    <submittedName>
        <fullName evidence="2">Trafficking protein particle complex subunit 12</fullName>
    </submittedName>
</protein>
<feature type="compositionally biased region" description="Acidic residues" evidence="1">
    <location>
        <begin position="192"/>
        <end position="207"/>
    </location>
</feature>
<dbReference type="Proteomes" id="UP001150062">
    <property type="component" value="Unassembled WGS sequence"/>
</dbReference>
<feature type="compositionally biased region" description="Basic and acidic residues" evidence="1">
    <location>
        <begin position="208"/>
        <end position="228"/>
    </location>
</feature>
<dbReference type="PANTHER" id="PTHR21581:SF6">
    <property type="entry name" value="TRAFFICKING PROTEIN PARTICLE COMPLEX SUBUNIT 12"/>
    <property type="match status" value="1"/>
</dbReference>
<dbReference type="InterPro" id="IPR011990">
    <property type="entry name" value="TPR-like_helical_dom_sf"/>
</dbReference>
<feature type="region of interest" description="Disordered" evidence="1">
    <location>
        <begin position="186"/>
        <end position="228"/>
    </location>
</feature>